<protein>
    <submittedName>
        <fullName evidence="1">FAD-binding, type 2</fullName>
    </submittedName>
</protein>
<name>A0A9W7W2K7_9PEZI</name>
<proteinExistence type="predicted"/>
<organism evidence="1 2">
    <name type="scientific">Teratosphaeria destructans</name>
    <dbReference type="NCBI Taxonomy" id="418781"/>
    <lineage>
        <taxon>Eukaryota</taxon>
        <taxon>Fungi</taxon>
        <taxon>Dikarya</taxon>
        <taxon>Ascomycota</taxon>
        <taxon>Pezizomycotina</taxon>
        <taxon>Dothideomycetes</taxon>
        <taxon>Dothideomycetidae</taxon>
        <taxon>Mycosphaerellales</taxon>
        <taxon>Teratosphaeriaceae</taxon>
        <taxon>Teratosphaeria</taxon>
    </lineage>
</organism>
<reference evidence="1 2" key="2">
    <citation type="journal article" date="2021" name="Curr. Genet.">
        <title>Genetic response to nitrogen starvation in the aggressive Eucalyptus foliar pathogen Teratosphaeria destructans.</title>
        <authorList>
            <person name="Havenga M."/>
            <person name="Wingfield B.D."/>
            <person name="Wingfield M.J."/>
            <person name="Dreyer L.L."/>
            <person name="Roets F."/>
            <person name="Aylward J."/>
        </authorList>
    </citation>
    <scope>NUCLEOTIDE SEQUENCE [LARGE SCALE GENOMIC DNA]</scope>
    <source>
        <strain evidence="1">CMW44962</strain>
    </source>
</reference>
<evidence type="ECO:0000313" key="2">
    <source>
        <dbReference type="Proteomes" id="UP001138500"/>
    </source>
</evidence>
<accession>A0A9W7W2K7</accession>
<dbReference type="EMBL" id="RIBY02001874">
    <property type="protein sequence ID" value="KAH9827500.1"/>
    <property type="molecule type" value="Genomic_DNA"/>
</dbReference>
<gene>
    <name evidence="1" type="ORF">Tdes44962_MAKER09694</name>
</gene>
<comment type="caution">
    <text evidence="1">The sequence shown here is derived from an EMBL/GenBank/DDBJ whole genome shotgun (WGS) entry which is preliminary data.</text>
</comment>
<sequence length="264" mass="29732">MWRIGNALTDLVRNPCLIVFYGASGEERKSVLATNISRVLEKGVEWTVTDLIRKTSKWPDAQTVMNLAEKRLIICDECGIEEDMNYNNIKRWTSNALVQSGGMFAHLCQTIIGISNKMDFAVKPAINYSIGRRVVIYKMDKELGRLKPVPAQAVNVCVKMQFISAYLSISAMYERAPMSLEIALYTVFRRSVNFITAAIKIDYTAPPHHCIVSTAIIATRIGVTIDRLVQCFAAMSNRLVCIPKYGTGFIFGLRYERKLLTKFG</sequence>
<reference evidence="1 2" key="1">
    <citation type="journal article" date="2018" name="IMA Fungus">
        <title>IMA Genome-F 10: Nine draft genome sequences of Claviceps purpurea s.lat., including C. arundinis, C. humidiphila, and C. cf. spartinae, pseudomolecules for the pitch canker pathogen Fusarium circinatum, draft genome of Davidsoniella eucalypti, Grosmannia galeiformis, Quambalaria eucalypti, and Teratosphaeria destructans.</title>
        <authorList>
            <person name="Wingfield B.D."/>
            <person name="Liu M."/>
            <person name="Nguyen H.D."/>
            <person name="Lane F.A."/>
            <person name="Morgan S.W."/>
            <person name="De Vos L."/>
            <person name="Wilken P.M."/>
            <person name="Duong T.A."/>
            <person name="Aylward J."/>
            <person name="Coetzee M.P."/>
            <person name="Dadej K."/>
            <person name="De Beer Z.W."/>
            <person name="Findlay W."/>
            <person name="Havenga M."/>
            <person name="Kolarik M."/>
            <person name="Menzies J.G."/>
            <person name="Naidoo K."/>
            <person name="Pochopski O."/>
            <person name="Shoukouhi P."/>
            <person name="Santana Q.C."/>
            <person name="Seifert K.A."/>
            <person name="Soal N."/>
            <person name="Steenkamp E.T."/>
            <person name="Tatham C.T."/>
            <person name="van der Nest M.A."/>
            <person name="Wingfield M.J."/>
        </authorList>
    </citation>
    <scope>NUCLEOTIDE SEQUENCE [LARGE SCALE GENOMIC DNA]</scope>
    <source>
        <strain evidence="1">CMW44962</strain>
    </source>
</reference>
<evidence type="ECO:0000313" key="1">
    <source>
        <dbReference type="EMBL" id="KAH9827500.1"/>
    </source>
</evidence>
<dbReference type="OrthoDB" id="3937782at2759"/>
<dbReference type="AlphaFoldDB" id="A0A9W7W2K7"/>
<dbReference type="Proteomes" id="UP001138500">
    <property type="component" value="Unassembled WGS sequence"/>
</dbReference>
<keyword evidence="2" id="KW-1185">Reference proteome</keyword>